<feature type="compositionally biased region" description="Polar residues" evidence="4">
    <location>
        <begin position="334"/>
        <end position="353"/>
    </location>
</feature>
<dbReference type="Pfam" id="PF13178">
    <property type="entry name" value="DUF4005"/>
    <property type="match status" value="1"/>
</dbReference>
<feature type="domain" description="DUF4005" evidence="5">
    <location>
        <begin position="401"/>
        <end position="471"/>
    </location>
</feature>
<name>A0A2I0WHJ3_9ASPA</name>
<reference evidence="6 7" key="2">
    <citation type="journal article" date="2017" name="Nature">
        <title>The Apostasia genome and the evolution of orchids.</title>
        <authorList>
            <person name="Zhang G.Q."/>
            <person name="Liu K.W."/>
            <person name="Li Z."/>
            <person name="Lohaus R."/>
            <person name="Hsiao Y.Y."/>
            <person name="Niu S.C."/>
            <person name="Wang J.Y."/>
            <person name="Lin Y.C."/>
            <person name="Xu Q."/>
            <person name="Chen L.J."/>
            <person name="Yoshida K."/>
            <person name="Fujiwara S."/>
            <person name="Wang Z.W."/>
            <person name="Zhang Y.Q."/>
            <person name="Mitsuda N."/>
            <person name="Wang M."/>
            <person name="Liu G.H."/>
            <person name="Pecoraro L."/>
            <person name="Huang H.X."/>
            <person name="Xiao X.J."/>
            <person name="Lin M."/>
            <person name="Wu X.Y."/>
            <person name="Wu W.L."/>
            <person name="Chen Y.Y."/>
            <person name="Chang S.B."/>
            <person name="Sakamoto S."/>
            <person name="Ohme-Takagi M."/>
            <person name="Yagi M."/>
            <person name="Zeng S.J."/>
            <person name="Shen C.Y."/>
            <person name="Yeh C.M."/>
            <person name="Luo Y.B."/>
            <person name="Tsai W.C."/>
            <person name="Van de Peer Y."/>
            <person name="Liu Z.J."/>
        </authorList>
    </citation>
    <scope>NUCLEOTIDE SEQUENCE [LARGE SCALE GENOMIC DNA]</scope>
    <source>
        <tissue evidence="6">The whole plant</tissue>
    </source>
</reference>
<proteinExistence type="inferred from homology"/>
<comment type="similarity">
    <text evidence="2">Belongs to the IQD family.</text>
</comment>
<organism evidence="6 7">
    <name type="scientific">Dendrobium catenatum</name>
    <dbReference type="NCBI Taxonomy" id="906689"/>
    <lineage>
        <taxon>Eukaryota</taxon>
        <taxon>Viridiplantae</taxon>
        <taxon>Streptophyta</taxon>
        <taxon>Embryophyta</taxon>
        <taxon>Tracheophyta</taxon>
        <taxon>Spermatophyta</taxon>
        <taxon>Magnoliopsida</taxon>
        <taxon>Liliopsida</taxon>
        <taxon>Asparagales</taxon>
        <taxon>Orchidaceae</taxon>
        <taxon>Epidendroideae</taxon>
        <taxon>Malaxideae</taxon>
        <taxon>Dendrobiinae</taxon>
        <taxon>Dendrobium</taxon>
    </lineage>
</organism>
<dbReference type="EMBL" id="KZ502640">
    <property type="protein sequence ID" value="PKU75133.1"/>
    <property type="molecule type" value="Genomic_DNA"/>
</dbReference>
<dbReference type="AlphaFoldDB" id="A0A2I0WHJ3"/>
<keyword evidence="7" id="KW-1185">Reference proteome</keyword>
<evidence type="ECO:0000256" key="4">
    <source>
        <dbReference type="SAM" id="MobiDB-lite"/>
    </source>
</evidence>
<accession>A0A2I0WHJ3</accession>
<keyword evidence="1" id="KW-0112">Calmodulin-binding</keyword>
<feature type="region of interest" description="Disordered" evidence="4">
    <location>
        <begin position="334"/>
        <end position="475"/>
    </location>
</feature>
<feature type="region of interest" description="Disordered" evidence="4">
    <location>
        <begin position="65"/>
        <end position="85"/>
    </location>
</feature>
<dbReference type="SMART" id="SM00015">
    <property type="entry name" value="IQ"/>
    <property type="match status" value="1"/>
</dbReference>
<dbReference type="InterPro" id="IPR000048">
    <property type="entry name" value="IQ_motif_EF-hand-BS"/>
</dbReference>
<dbReference type="Gene3D" id="1.20.5.190">
    <property type="match status" value="1"/>
</dbReference>
<evidence type="ECO:0000313" key="7">
    <source>
        <dbReference type="Proteomes" id="UP000233837"/>
    </source>
</evidence>
<sequence>MGKKGKSWFRAVKRVFRPESKEKKDQVLNYRLSCLLLLLAHNQRSKKLDPERPEHSDILSSEILPTSSSDAALPPPPPALPVPDLEEQKIPEPELEQSNNIYSVAIPSVAAAQATTQVVQLNTSSNFTDKSREEWAAIKIQTAFRGYLARRALRALRGLVRLKSLIHGNAVKRQATTTLRCMQTLARVQSQIRSRRMLMIEENQALQRQLLLKRERELENLRMSENWDDSIQSKEQIEAGLLSKHEASIRRERALAYAFSHQWKNSSKSVNPTFMDPNNPHWGWSWLERWMAARPWESRTTATDKELNSDRASMKSINGGEIIKSYARREASLNGTVAASPQKSTHPVSQRSPATPPIKAFTGASKIKSASPKNNWAPLDDDIRSMISAQSERPRRHSIAGSSIRDDESLASSPAIPSYMAPTRSARAKTRTQSPSTDSKLEATPEKVSAGSVKKKLSFPNSPASMRRHSGPPRVNVSVVEEAIVSQAHNEAIAEESRL</sequence>
<dbReference type="STRING" id="906689.A0A2I0WHJ3"/>
<evidence type="ECO:0000256" key="1">
    <source>
        <dbReference type="ARBA" id="ARBA00022860"/>
    </source>
</evidence>
<dbReference type="PROSITE" id="PS50096">
    <property type="entry name" value="IQ"/>
    <property type="match status" value="1"/>
</dbReference>
<evidence type="ECO:0000259" key="5">
    <source>
        <dbReference type="Pfam" id="PF13178"/>
    </source>
</evidence>
<dbReference type="PANTHER" id="PTHR32295:SF216">
    <property type="entry name" value="PROTEIN IQ-DOMAIN 3"/>
    <property type="match status" value="1"/>
</dbReference>
<dbReference type="Pfam" id="PF00612">
    <property type="entry name" value="IQ"/>
    <property type="match status" value="1"/>
</dbReference>
<dbReference type="InterPro" id="IPR025064">
    <property type="entry name" value="DUF4005"/>
</dbReference>
<comment type="subunit">
    <text evidence="3">Binds to multiple calmodulin (CaM) in the presence of Ca(2+) and CaM-like proteins.</text>
</comment>
<protein>
    <submittedName>
        <fullName evidence="6">Protein IQ-DOMAIN 1</fullName>
    </submittedName>
</protein>
<evidence type="ECO:0000256" key="3">
    <source>
        <dbReference type="ARBA" id="ARBA00024378"/>
    </source>
</evidence>
<evidence type="ECO:0000313" key="6">
    <source>
        <dbReference type="EMBL" id="PKU75133.1"/>
    </source>
</evidence>
<reference evidence="6 7" key="1">
    <citation type="journal article" date="2016" name="Sci. Rep.">
        <title>The Dendrobium catenatum Lindl. genome sequence provides insights into polysaccharide synthase, floral development and adaptive evolution.</title>
        <authorList>
            <person name="Zhang G.Q."/>
            <person name="Xu Q."/>
            <person name="Bian C."/>
            <person name="Tsai W.C."/>
            <person name="Yeh C.M."/>
            <person name="Liu K.W."/>
            <person name="Yoshida K."/>
            <person name="Zhang L.S."/>
            <person name="Chang S.B."/>
            <person name="Chen F."/>
            <person name="Shi Y."/>
            <person name="Su Y.Y."/>
            <person name="Zhang Y.Q."/>
            <person name="Chen L.J."/>
            <person name="Yin Y."/>
            <person name="Lin M."/>
            <person name="Huang H."/>
            <person name="Deng H."/>
            <person name="Wang Z.W."/>
            <person name="Zhu S.L."/>
            <person name="Zhao X."/>
            <person name="Deng C."/>
            <person name="Niu S.C."/>
            <person name="Huang J."/>
            <person name="Wang M."/>
            <person name="Liu G.H."/>
            <person name="Yang H.J."/>
            <person name="Xiao X.J."/>
            <person name="Hsiao Y.Y."/>
            <person name="Wu W.L."/>
            <person name="Chen Y.Y."/>
            <person name="Mitsuda N."/>
            <person name="Ohme-Takagi M."/>
            <person name="Luo Y.B."/>
            <person name="Van de Peer Y."/>
            <person name="Liu Z.J."/>
        </authorList>
    </citation>
    <scope>NUCLEOTIDE SEQUENCE [LARGE SCALE GENOMIC DNA]</scope>
    <source>
        <tissue evidence="6">The whole plant</tissue>
    </source>
</reference>
<dbReference type="PANTHER" id="PTHR32295">
    <property type="entry name" value="IQ-DOMAIN 5-RELATED"/>
    <property type="match status" value="1"/>
</dbReference>
<dbReference type="Proteomes" id="UP000233837">
    <property type="component" value="Unassembled WGS sequence"/>
</dbReference>
<gene>
    <name evidence="6" type="primary">IQD1</name>
    <name evidence="6" type="ORF">MA16_Dca018400</name>
</gene>
<dbReference type="GO" id="GO:0005516">
    <property type="term" value="F:calmodulin binding"/>
    <property type="evidence" value="ECO:0007669"/>
    <property type="project" value="UniProtKB-KW"/>
</dbReference>
<evidence type="ECO:0000256" key="2">
    <source>
        <dbReference type="ARBA" id="ARBA00024341"/>
    </source>
</evidence>